<dbReference type="GO" id="GO:0003676">
    <property type="term" value="F:nucleic acid binding"/>
    <property type="evidence" value="ECO:0007669"/>
    <property type="project" value="InterPro"/>
</dbReference>
<dbReference type="FunFam" id="3.30.420.10:FF:000032">
    <property type="entry name" value="Retrovirus-related Pol polyprotein from transposon 297-like Protein"/>
    <property type="match status" value="1"/>
</dbReference>
<dbReference type="EMBL" id="JAICCE010000001">
    <property type="protein sequence ID" value="KAG9282525.1"/>
    <property type="molecule type" value="Genomic_DNA"/>
</dbReference>
<reference evidence="3 7" key="1">
    <citation type="submission" date="2021-07" db="EMBL/GenBank/DDBJ databases">
        <authorList>
            <person name="Imarazene B."/>
            <person name="Zahm M."/>
            <person name="Klopp C."/>
            <person name="Cabau C."/>
            <person name="Beille S."/>
            <person name="Jouanno E."/>
            <person name="Castinel A."/>
            <person name="Lluch J."/>
            <person name="Gil L."/>
            <person name="Kuchtly C."/>
            <person name="Lopez Roques C."/>
            <person name="Donnadieu C."/>
            <person name="Parrinello H."/>
            <person name="Journot L."/>
            <person name="Du K."/>
            <person name="Schartl M."/>
            <person name="Retaux S."/>
            <person name="Guiguen Y."/>
        </authorList>
    </citation>
    <scope>NUCLEOTIDE SEQUENCE [LARGE SCALE GENOMIC DNA]</scope>
    <source>
        <strain evidence="3">Pach_M1</strain>
        <tissue evidence="3">Testis</tissue>
    </source>
</reference>
<sequence>MKTGTPVLHSIKVKAAWEVIGLDLIGPLRETGQKNKYVLTMTDLYTKWVVAEPLQNKTATEVSAAIIKTLYLFGMVKKIITDQGREFVNELNENIFATLKIKHAVSSAYHPQTNGQDERTNQNVKRVLRKYVNESHNDWDIHLPAVVYGINTAKQSSTRHTPYFLFFHRHPHLPEVMNACPMGEDFKIADPEDDLDTRVNEMKILNEKVLSNIENAQKRQQKSYRNRKRKLMSTISPGDEVLISQDFNIKQRKDTLADRHKGPFTVDSISKKGVASVVKDNGTRCCINVSRLRPFYRLENHGAVPCVSLQDHEYGTPDEATDHPYAFSGEKWEKDLGPLQEKLLKYVLDKSLPAAELIVKDDNICLTREDLWSLGLNQCMESTIGNACFKIIREAAQKHGKDVYIADMYVVPTWKTMNVDPLSSLPNNLCSKDAILFPAWSMQQNQLDHYLLCVLLVVEREIIFLDSVLPGGFGDDSYKTIFRHIAGQIDPRPWTEKTGRSFDHFPQQTSGNYCGILILIVSILLSCDKQHFELLGIIERFIFLQYALCICTNTPFIFTEVSCIY</sequence>
<dbReference type="Gene3D" id="3.40.395.10">
    <property type="entry name" value="Adenoviral Proteinase, Chain A"/>
    <property type="match status" value="1"/>
</dbReference>
<dbReference type="AlphaFoldDB" id="A0A8T2MKR6"/>
<dbReference type="PANTHER" id="PTHR37984">
    <property type="entry name" value="PROTEIN CBG26694"/>
    <property type="match status" value="1"/>
</dbReference>
<dbReference type="GO" id="GO:0015074">
    <property type="term" value="P:DNA integration"/>
    <property type="evidence" value="ECO:0007669"/>
    <property type="project" value="InterPro"/>
</dbReference>
<dbReference type="Pfam" id="PF00665">
    <property type="entry name" value="rve"/>
    <property type="match status" value="1"/>
</dbReference>
<proteinExistence type="predicted"/>
<dbReference type="InterPro" id="IPR036397">
    <property type="entry name" value="RNaseH_sf"/>
</dbReference>
<name>A0A8T2MKR6_ASTMX</name>
<evidence type="ECO:0000259" key="1">
    <source>
        <dbReference type="PROSITE" id="PS50994"/>
    </source>
</evidence>
<accession>A0A8T2MKR6</accession>
<dbReference type="InterPro" id="IPR038765">
    <property type="entry name" value="Papain-like_cys_pep_sf"/>
</dbReference>
<feature type="domain" description="Integrase catalytic" evidence="1">
    <location>
        <begin position="2"/>
        <end position="170"/>
    </location>
</feature>
<evidence type="ECO:0000313" key="2">
    <source>
        <dbReference type="EMBL" id="KAG9281611.1"/>
    </source>
</evidence>
<dbReference type="EMBL" id="JAICCE010000001">
    <property type="protein sequence ID" value="KAG9282569.1"/>
    <property type="molecule type" value="Genomic_DNA"/>
</dbReference>
<dbReference type="InterPro" id="IPR012337">
    <property type="entry name" value="RNaseH-like_sf"/>
</dbReference>
<dbReference type="SUPFAM" id="SSF53098">
    <property type="entry name" value="Ribonuclease H-like"/>
    <property type="match status" value="1"/>
</dbReference>
<dbReference type="EMBL" id="JAICCE010000001">
    <property type="protein sequence ID" value="KAG9282382.1"/>
    <property type="molecule type" value="Genomic_DNA"/>
</dbReference>
<dbReference type="Gene3D" id="3.30.420.10">
    <property type="entry name" value="Ribonuclease H-like superfamily/Ribonuclease H"/>
    <property type="match status" value="1"/>
</dbReference>
<dbReference type="EMBL" id="JAICCE010000001">
    <property type="protein sequence ID" value="KAG9282596.1"/>
    <property type="molecule type" value="Genomic_DNA"/>
</dbReference>
<dbReference type="InterPro" id="IPR050951">
    <property type="entry name" value="Retrovirus_Pol_polyprotein"/>
</dbReference>
<gene>
    <name evidence="3" type="ORF">AMEX_G1030</name>
    <name evidence="4" type="ORF">AMEX_G1194</name>
    <name evidence="5" type="ORF">AMEX_G1248</name>
    <name evidence="6" type="ORF">AMEX_G1276</name>
    <name evidence="2" type="ORF">AMEX_G153</name>
</gene>
<organism evidence="3 7">
    <name type="scientific">Astyanax mexicanus</name>
    <name type="common">Blind cave fish</name>
    <name type="synonym">Astyanax fasciatus mexicanus</name>
    <dbReference type="NCBI Taxonomy" id="7994"/>
    <lineage>
        <taxon>Eukaryota</taxon>
        <taxon>Metazoa</taxon>
        <taxon>Chordata</taxon>
        <taxon>Craniata</taxon>
        <taxon>Vertebrata</taxon>
        <taxon>Euteleostomi</taxon>
        <taxon>Actinopterygii</taxon>
        <taxon>Neopterygii</taxon>
        <taxon>Teleostei</taxon>
        <taxon>Ostariophysi</taxon>
        <taxon>Characiformes</taxon>
        <taxon>Characoidei</taxon>
        <taxon>Acestrorhamphidae</taxon>
        <taxon>Acestrorhamphinae</taxon>
        <taxon>Astyanax</taxon>
    </lineage>
</organism>
<dbReference type="EMBL" id="JAICCE010000001">
    <property type="protein sequence ID" value="KAG9281611.1"/>
    <property type="molecule type" value="Genomic_DNA"/>
</dbReference>
<dbReference type="SUPFAM" id="SSF54001">
    <property type="entry name" value="Cysteine proteinases"/>
    <property type="match status" value="1"/>
</dbReference>
<protein>
    <recommendedName>
        <fullName evidence="1">Integrase catalytic domain-containing protein</fullName>
    </recommendedName>
</protein>
<comment type="caution">
    <text evidence="3">The sequence shown here is derived from an EMBL/GenBank/DDBJ whole genome shotgun (WGS) entry which is preliminary data.</text>
</comment>
<dbReference type="PANTHER" id="PTHR37984:SF5">
    <property type="entry name" value="PROTEIN NYNRIN-LIKE"/>
    <property type="match status" value="1"/>
</dbReference>
<dbReference type="PROSITE" id="PS50994">
    <property type="entry name" value="INTEGRASE"/>
    <property type="match status" value="1"/>
</dbReference>
<dbReference type="Proteomes" id="UP000752171">
    <property type="component" value="Unassembled WGS sequence"/>
</dbReference>
<evidence type="ECO:0000313" key="4">
    <source>
        <dbReference type="EMBL" id="KAG9282525.1"/>
    </source>
</evidence>
<evidence type="ECO:0000313" key="5">
    <source>
        <dbReference type="EMBL" id="KAG9282569.1"/>
    </source>
</evidence>
<evidence type="ECO:0000313" key="6">
    <source>
        <dbReference type="EMBL" id="KAG9282596.1"/>
    </source>
</evidence>
<evidence type="ECO:0000313" key="3">
    <source>
        <dbReference type="EMBL" id="KAG9282382.1"/>
    </source>
</evidence>
<dbReference type="InterPro" id="IPR001584">
    <property type="entry name" value="Integrase_cat-core"/>
</dbReference>
<evidence type="ECO:0000313" key="7">
    <source>
        <dbReference type="Proteomes" id="UP000752171"/>
    </source>
</evidence>